<accession>A0ABQ7LWZ4</accession>
<evidence type="ECO:0000313" key="4">
    <source>
        <dbReference type="Proteomes" id="UP000823674"/>
    </source>
</evidence>
<dbReference type="Proteomes" id="UP000823674">
    <property type="component" value="Chromosome A08"/>
</dbReference>
<comment type="caution">
    <text evidence="3">The sequence shown here is derived from an EMBL/GenBank/DDBJ whole genome shotgun (WGS) entry which is preliminary data.</text>
</comment>
<name>A0ABQ7LWZ4_BRACM</name>
<feature type="compositionally biased region" description="Basic and acidic residues" evidence="1">
    <location>
        <begin position="168"/>
        <end position="179"/>
    </location>
</feature>
<evidence type="ECO:0000256" key="1">
    <source>
        <dbReference type="SAM" id="MobiDB-lite"/>
    </source>
</evidence>
<feature type="domain" description="Transposase MuDR plant" evidence="2">
    <location>
        <begin position="273"/>
        <end position="331"/>
    </location>
</feature>
<keyword evidence="4" id="KW-1185">Reference proteome</keyword>
<dbReference type="InterPro" id="IPR004332">
    <property type="entry name" value="Transposase_MuDR"/>
</dbReference>
<evidence type="ECO:0000259" key="2">
    <source>
        <dbReference type="Pfam" id="PF03108"/>
    </source>
</evidence>
<dbReference type="Pfam" id="PF03108">
    <property type="entry name" value="DBD_Tnp_Mut"/>
    <property type="match status" value="1"/>
</dbReference>
<feature type="region of interest" description="Disordered" evidence="1">
    <location>
        <begin position="168"/>
        <end position="229"/>
    </location>
</feature>
<sequence length="621" mass="71695">MVHKVIEANDYGWVTFVCDSVCLEKPYTTYLGSRLAVDDLPFSRLAVDDLPGSRLVNAEMMRQLHAVYGEWLLKDGCWNFVVDHFKGARMLFLNESSTHADLVAMAQEDYNLDMNTESVELTYSLQQMAPDLPPIHVTSDRQVRNLLEITKTHEVRLCVSSFSKMRTVSEERDEDHVGDEAEEGDEADVSDEDEEGDETEEGHEAEEGDEAEDHDGEEDADIPVVADAEDYSEYGKVKDEDEEEDDEICFDDYKGAYGCEGEGSSADRIYVNQSFASKDALLSELRLTAVRRRFSFRIFKSTKTLFVATCRVSGCQWKVRASVKHGTKTFWVTKYLATHTCFILDRIAQRKRCTPKYIGYSENIYPCVGQLVEARTCFPPEVKRGPGRQKKSRWQSWLELSRMRGRKPRKQHRVYRCSVCKETGHKRPQLSRPEDLLVSRPEDLLVLIIVLVFPFMALRKLSKYIQRHLLPDGLPVFFVKRGGKFYPKSMTFDVLQSENPTITSSALRYSNGLSRICVWLQCVLNLLFVRERALNKQIRDHCDKRLHYLIEFCRPNMRDNAVPDDDVPLRDRYPYSNPMLVLEVHRCIDIIHIHPPNLLRLAKRRYQACMIIPRPTRESSS</sequence>
<dbReference type="EMBL" id="JADBGQ010000007">
    <property type="protein sequence ID" value="KAG5390792.1"/>
    <property type="molecule type" value="Genomic_DNA"/>
</dbReference>
<evidence type="ECO:0000313" key="3">
    <source>
        <dbReference type="EMBL" id="KAG5390792.1"/>
    </source>
</evidence>
<gene>
    <name evidence="3" type="primary">A08g510280.1_BraROA</name>
    <name evidence="3" type="ORF">IGI04_032333</name>
</gene>
<reference evidence="3 4" key="1">
    <citation type="submission" date="2021-03" db="EMBL/GenBank/DDBJ databases">
        <authorList>
            <person name="King G.J."/>
            <person name="Bancroft I."/>
            <person name="Baten A."/>
            <person name="Bloomfield J."/>
            <person name="Borpatragohain P."/>
            <person name="He Z."/>
            <person name="Irish N."/>
            <person name="Irwin J."/>
            <person name="Liu K."/>
            <person name="Mauleon R.P."/>
            <person name="Moore J."/>
            <person name="Morris R."/>
            <person name="Ostergaard L."/>
            <person name="Wang B."/>
            <person name="Wells R."/>
        </authorList>
    </citation>
    <scope>NUCLEOTIDE SEQUENCE [LARGE SCALE GENOMIC DNA]</scope>
    <source>
        <strain evidence="3">R-o-18</strain>
        <tissue evidence="3">Leaf</tissue>
    </source>
</reference>
<protein>
    <recommendedName>
        <fullName evidence="2">Transposase MuDR plant domain-containing protein</fullName>
    </recommendedName>
</protein>
<feature type="compositionally biased region" description="Acidic residues" evidence="1">
    <location>
        <begin position="180"/>
        <end position="229"/>
    </location>
</feature>
<proteinExistence type="predicted"/>
<organism evidence="3 4">
    <name type="scientific">Brassica rapa subsp. trilocularis</name>
    <dbReference type="NCBI Taxonomy" id="1813537"/>
    <lineage>
        <taxon>Eukaryota</taxon>
        <taxon>Viridiplantae</taxon>
        <taxon>Streptophyta</taxon>
        <taxon>Embryophyta</taxon>
        <taxon>Tracheophyta</taxon>
        <taxon>Spermatophyta</taxon>
        <taxon>Magnoliopsida</taxon>
        <taxon>eudicotyledons</taxon>
        <taxon>Gunneridae</taxon>
        <taxon>Pentapetalae</taxon>
        <taxon>rosids</taxon>
        <taxon>malvids</taxon>
        <taxon>Brassicales</taxon>
        <taxon>Brassicaceae</taxon>
        <taxon>Brassiceae</taxon>
        <taxon>Brassica</taxon>
    </lineage>
</organism>